<keyword evidence="4" id="KW-0029">Amino-acid transport</keyword>
<dbReference type="InterPro" id="IPR006311">
    <property type="entry name" value="TAT_signal"/>
</dbReference>
<dbReference type="Gene3D" id="3.40.50.2300">
    <property type="match status" value="2"/>
</dbReference>
<dbReference type="Pfam" id="PF13458">
    <property type="entry name" value="Peripla_BP_6"/>
    <property type="match status" value="1"/>
</dbReference>
<evidence type="ECO:0000256" key="2">
    <source>
        <dbReference type="ARBA" id="ARBA00022448"/>
    </source>
</evidence>
<evidence type="ECO:0000256" key="5">
    <source>
        <dbReference type="SAM" id="SignalP"/>
    </source>
</evidence>
<proteinExistence type="inferred from homology"/>
<feature type="domain" description="Leucine-binding protein" evidence="6">
    <location>
        <begin position="36"/>
        <end position="346"/>
    </location>
</feature>
<dbReference type="PANTHER" id="PTHR30483">
    <property type="entry name" value="LEUCINE-SPECIFIC-BINDING PROTEIN"/>
    <property type="match status" value="1"/>
</dbReference>
<dbReference type="EMBL" id="JAFIRA010000035">
    <property type="protein sequence ID" value="MCJ2543744.1"/>
    <property type="molecule type" value="Genomic_DNA"/>
</dbReference>
<dbReference type="PRINTS" id="PR00337">
    <property type="entry name" value="LEUILEVALBP"/>
</dbReference>
<evidence type="ECO:0000256" key="1">
    <source>
        <dbReference type="ARBA" id="ARBA00010062"/>
    </source>
</evidence>
<keyword evidence="8" id="KW-1185">Reference proteome</keyword>
<accession>A0ABT0CD80</accession>
<gene>
    <name evidence="7" type="ORF">JX360_12650</name>
</gene>
<evidence type="ECO:0000313" key="8">
    <source>
        <dbReference type="Proteomes" id="UP000830835"/>
    </source>
</evidence>
<dbReference type="RefSeq" id="WP_244351516.1">
    <property type="nucleotide sequence ID" value="NZ_JAFIRA010000035.1"/>
</dbReference>
<dbReference type="InterPro" id="IPR028082">
    <property type="entry name" value="Peripla_BP_I"/>
</dbReference>
<keyword evidence="3 5" id="KW-0732">Signal</keyword>
<dbReference type="CDD" id="cd06346">
    <property type="entry name" value="PBP1_ABC_ligand_binding-like"/>
    <property type="match status" value="1"/>
</dbReference>
<sequence length="413" mass="43252">MSRVSKLTRRAFAAAAALTAAALTTTLFPSAAQQAVKIGALMPLTGDLQVFGENCLNGVKLAIEQINAAGGILGAPAELVVADDQTAAQPAIDAAQRLVTIEGVAGIIGALGSGNTIPVATTVSAPNRIPQISPASTAPAISTLDDDDFLFRTVPSDAYQGVALAQVTRQENLERLAIIFINNDYGQGLADSFTEAFEARGGTITKAVPYEPGQASYRGELSQLTEGDPEALVLIGYPENGVVILRQALEEGLFDRFVFTDGMRSPDVATQVGADLLEGSIGVSPQALTDSKTYQFFAESYKAAFGELPPTPYIDTSYDAAFVLALAIQKAGSTDGTAIRDALREVANPPGTEILAGEWEKAVDLISKGEDIFYTGASGSINFDENGDVAGTFARWTFQGGTVVDLEVFEPES</sequence>
<protein>
    <submittedName>
        <fullName evidence="7">ABC transporter substrate-binding protein</fullName>
    </submittedName>
</protein>
<comment type="similarity">
    <text evidence="1">Belongs to the leucine-binding protein family.</text>
</comment>
<evidence type="ECO:0000259" key="6">
    <source>
        <dbReference type="Pfam" id="PF13458"/>
    </source>
</evidence>
<dbReference type="PANTHER" id="PTHR30483:SF6">
    <property type="entry name" value="PERIPLASMIC BINDING PROTEIN OF ABC TRANSPORTER FOR NATURAL AMINO ACIDS"/>
    <property type="match status" value="1"/>
</dbReference>
<dbReference type="InterPro" id="IPR000709">
    <property type="entry name" value="Leu_Ile_Val-bd"/>
</dbReference>
<keyword evidence="2" id="KW-0813">Transport</keyword>
<evidence type="ECO:0000256" key="3">
    <source>
        <dbReference type="ARBA" id="ARBA00022729"/>
    </source>
</evidence>
<dbReference type="InterPro" id="IPR051010">
    <property type="entry name" value="BCAA_transport"/>
</dbReference>
<dbReference type="Proteomes" id="UP000830835">
    <property type="component" value="Unassembled WGS sequence"/>
</dbReference>
<dbReference type="InterPro" id="IPR028081">
    <property type="entry name" value="Leu-bd"/>
</dbReference>
<feature type="chain" id="PRO_5046584558" evidence="5">
    <location>
        <begin position="32"/>
        <end position="413"/>
    </location>
</feature>
<dbReference type="SUPFAM" id="SSF53822">
    <property type="entry name" value="Periplasmic binding protein-like I"/>
    <property type="match status" value="1"/>
</dbReference>
<feature type="signal peptide" evidence="5">
    <location>
        <begin position="1"/>
        <end position="31"/>
    </location>
</feature>
<dbReference type="PROSITE" id="PS51318">
    <property type="entry name" value="TAT"/>
    <property type="match status" value="1"/>
</dbReference>
<organism evidence="7 8">
    <name type="scientific">Thermostichus vulcanus str. 'Rupite'</name>
    <dbReference type="NCBI Taxonomy" id="2813851"/>
    <lineage>
        <taxon>Bacteria</taxon>
        <taxon>Bacillati</taxon>
        <taxon>Cyanobacteriota</taxon>
        <taxon>Cyanophyceae</taxon>
        <taxon>Thermostichales</taxon>
        <taxon>Thermostichaceae</taxon>
        <taxon>Thermostichus</taxon>
    </lineage>
</organism>
<evidence type="ECO:0000256" key="4">
    <source>
        <dbReference type="ARBA" id="ARBA00022970"/>
    </source>
</evidence>
<comment type="caution">
    <text evidence="7">The sequence shown here is derived from an EMBL/GenBank/DDBJ whole genome shotgun (WGS) entry which is preliminary data.</text>
</comment>
<evidence type="ECO:0000313" key="7">
    <source>
        <dbReference type="EMBL" id="MCJ2543744.1"/>
    </source>
</evidence>
<reference evidence="7" key="1">
    <citation type="submission" date="2021-02" db="EMBL/GenBank/DDBJ databases">
        <title>The CRISPR/cas machinery reduction and long-range gene transfer in the hot spring cyanobacterium Synechococcus.</title>
        <authorList>
            <person name="Dvorak P."/>
            <person name="Jahodarova E."/>
            <person name="Hasler P."/>
            <person name="Poulickova A."/>
        </authorList>
    </citation>
    <scope>NUCLEOTIDE SEQUENCE</scope>
    <source>
        <strain evidence="7">Rupite</strain>
    </source>
</reference>
<name>A0ABT0CD80_THEVL</name>